<dbReference type="InterPro" id="IPR001810">
    <property type="entry name" value="F-box_dom"/>
</dbReference>
<dbReference type="Pfam" id="PF00646">
    <property type="entry name" value="F-box"/>
    <property type="match status" value="1"/>
</dbReference>
<dbReference type="InterPro" id="IPR036047">
    <property type="entry name" value="F-box-like_dom_sf"/>
</dbReference>
<dbReference type="EMBL" id="WJXA01000011">
    <property type="protein sequence ID" value="KAF7128011.1"/>
    <property type="molecule type" value="Genomic_DNA"/>
</dbReference>
<proteinExistence type="predicted"/>
<dbReference type="Gene3D" id="1.20.1280.50">
    <property type="match status" value="1"/>
</dbReference>
<dbReference type="CDD" id="cd22157">
    <property type="entry name" value="F-box_AtFBW1-like"/>
    <property type="match status" value="1"/>
</dbReference>
<dbReference type="OrthoDB" id="591557at2759"/>
<evidence type="ECO:0000259" key="1">
    <source>
        <dbReference type="PROSITE" id="PS50181"/>
    </source>
</evidence>
<dbReference type="InterPro" id="IPR017451">
    <property type="entry name" value="F-box-assoc_interact_dom"/>
</dbReference>
<evidence type="ECO:0000313" key="3">
    <source>
        <dbReference type="Proteomes" id="UP000626092"/>
    </source>
</evidence>
<dbReference type="SMART" id="SM00256">
    <property type="entry name" value="FBOX"/>
    <property type="match status" value="1"/>
</dbReference>
<dbReference type="InterPro" id="IPR006527">
    <property type="entry name" value="F-box-assoc_dom_typ1"/>
</dbReference>
<comment type="caution">
    <text evidence="2">The sequence shown here is derived from an EMBL/GenBank/DDBJ whole genome shotgun (WGS) entry which is preliminary data.</text>
</comment>
<organism evidence="2 3">
    <name type="scientific">Rhododendron simsii</name>
    <name type="common">Sims's rhododendron</name>
    <dbReference type="NCBI Taxonomy" id="118357"/>
    <lineage>
        <taxon>Eukaryota</taxon>
        <taxon>Viridiplantae</taxon>
        <taxon>Streptophyta</taxon>
        <taxon>Embryophyta</taxon>
        <taxon>Tracheophyta</taxon>
        <taxon>Spermatophyta</taxon>
        <taxon>Magnoliopsida</taxon>
        <taxon>eudicotyledons</taxon>
        <taxon>Gunneridae</taxon>
        <taxon>Pentapetalae</taxon>
        <taxon>asterids</taxon>
        <taxon>Ericales</taxon>
        <taxon>Ericaceae</taxon>
        <taxon>Ericoideae</taxon>
        <taxon>Rhodoreae</taxon>
        <taxon>Rhododendron</taxon>
    </lineage>
</organism>
<reference evidence="2" key="1">
    <citation type="submission" date="2019-11" db="EMBL/GenBank/DDBJ databases">
        <authorList>
            <person name="Liu Y."/>
            <person name="Hou J."/>
            <person name="Li T.-Q."/>
            <person name="Guan C.-H."/>
            <person name="Wu X."/>
            <person name="Wu H.-Z."/>
            <person name="Ling F."/>
            <person name="Zhang R."/>
            <person name="Shi X.-G."/>
            <person name="Ren J.-P."/>
            <person name="Chen E.-F."/>
            <person name="Sun J.-M."/>
        </authorList>
    </citation>
    <scope>NUCLEOTIDE SEQUENCE</scope>
    <source>
        <strain evidence="2">Adult_tree_wgs_1</strain>
        <tissue evidence="2">Leaves</tissue>
    </source>
</reference>
<accession>A0A834G8Y9</accession>
<dbReference type="PANTHER" id="PTHR31672">
    <property type="entry name" value="BNACNNG10540D PROTEIN"/>
    <property type="match status" value="1"/>
</dbReference>
<sequence>MSPLPEEVLTDILSRLPVTTLLQFRCVSVSWRDLIDSSDFFHLHLNRSIETRTNRSLILRQDNRLSSLEFDSLYGSAVIDAVQINHHPLWCQDYGTHVWGSCDGLLCMSNTLDTLVLWNPSTRRSRRLPYASIEFQNLSRYYESRVYGFGYDRVSHDYKVVRIVVLKGIDDGCFDFEVKVYCVRSNSWHRAKKFPRYPNLQRAGGVLAGGVLHWVVTTEPEAFNPGLIIGFDLGREEFKLVPQPVYSDGNFFMDLQSLGGCLSLICNYYLDRVDIWVMKEYGVNESWSKLISIVQPGVIGPFQYAMPIAYSQSGEEILLEQDTRRFLWYNLEREAIKNVRMRSLRGFSQVEMWVGSLIPLTDGSEIDPKKQQEQEEKNIYVHVFIFLSYQQDSCIMACKESLYDLLICIAIALSSHRVISCQRASSWCYKLTGRDSSGALLDSYFQFGYGKLAMTGQESSLISKQSALVQGML</sequence>
<protein>
    <recommendedName>
        <fullName evidence="1">F-box domain-containing protein</fullName>
    </recommendedName>
</protein>
<name>A0A834G8Y9_RHOSS</name>
<dbReference type="PROSITE" id="PS50181">
    <property type="entry name" value="FBOX"/>
    <property type="match status" value="1"/>
</dbReference>
<evidence type="ECO:0000313" key="2">
    <source>
        <dbReference type="EMBL" id="KAF7128011.1"/>
    </source>
</evidence>
<gene>
    <name evidence="2" type="ORF">RHSIM_Rhsim11G0019900</name>
</gene>
<keyword evidence="3" id="KW-1185">Reference proteome</keyword>
<dbReference type="NCBIfam" id="TIGR01640">
    <property type="entry name" value="F_box_assoc_1"/>
    <property type="match status" value="1"/>
</dbReference>
<dbReference type="Proteomes" id="UP000626092">
    <property type="component" value="Unassembled WGS sequence"/>
</dbReference>
<dbReference type="InterPro" id="IPR050796">
    <property type="entry name" value="SCF_F-box_component"/>
</dbReference>
<dbReference type="Pfam" id="PF07734">
    <property type="entry name" value="FBA_1"/>
    <property type="match status" value="1"/>
</dbReference>
<dbReference type="SUPFAM" id="SSF81383">
    <property type="entry name" value="F-box domain"/>
    <property type="match status" value="1"/>
</dbReference>
<feature type="domain" description="F-box" evidence="1">
    <location>
        <begin position="1"/>
        <end position="44"/>
    </location>
</feature>
<dbReference type="AlphaFoldDB" id="A0A834G8Y9"/>
<dbReference type="PANTHER" id="PTHR31672:SF13">
    <property type="entry name" value="F-BOX PROTEIN CPR30-LIKE"/>
    <property type="match status" value="1"/>
</dbReference>